<dbReference type="Pfam" id="PF02645">
    <property type="entry name" value="DegV"/>
    <property type="match status" value="1"/>
</dbReference>
<dbReference type="GO" id="GO:0008289">
    <property type="term" value="F:lipid binding"/>
    <property type="evidence" value="ECO:0007669"/>
    <property type="project" value="UniProtKB-KW"/>
</dbReference>
<dbReference type="PANTHER" id="PTHR33434">
    <property type="entry name" value="DEGV DOMAIN-CONTAINING PROTEIN DR_1986-RELATED"/>
    <property type="match status" value="1"/>
</dbReference>
<dbReference type="RefSeq" id="WP_036150638.1">
    <property type="nucleotide sequence ID" value="NZ_AVCX01000022.1"/>
</dbReference>
<organism evidence="2 3">
    <name type="scientific">Lysinibacillus odysseyi 34hs-1 = NBRC 100172</name>
    <dbReference type="NCBI Taxonomy" id="1220589"/>
    <lineage>
        <taxon>Bacteria</taxon>
        <taxon>Bacillati</taxon>
        <taxon>Bacillota</taxon>
        <taxon>Bacilli</taxon>
        <taxon>Bacillales</taxon>
        <taxon>Bacillaceae</taxon>
        <taxon>Lysinibacillus</taxon>
    </lineage>
</organism>
<keyword evidence="3" id="KW-1185">Reference proteome</keyword>
<dbReference type="PANTHER" id="PTHR33434:SF2">
    <property type="entry name" value="FATTY ACID-BINDING PROTEIN TM_1468"/>
    <property type="match status" value="1"/>
</dbReference>
<proteinExistence type="predicted"/>
<comment type="caution">
    <text evidence="2">The sequence shown here is derived from an EMBL/GenBank/DDBJ whole genome shotgun (WGS) entry which is preliminary data.</text>
</comment>
<dbReference type="EMBL" id="JPVP01000041">
    <property type="protein sequence ID" value="KGR88301.1"/>
    <property type="molecule type" value="Genomic_DNA"/>
</dbReference>
<dbReference type="SUPFAM" id="SSF82549">
    <property type="entry name" value="DAK1/DegV-like"/>
    <property type="match status" value="1"/>
</dbReference>
<dbReference type="AlphaFoldDB" id="A0A0A3IUF8"/>
<dbReference type="InterPro" id="IPR003797">
    <property type="entry name" value="DegV"/>
</dbReference>
<dbReference type="STRING" id="1220589.CD32_01980"/>
<dbReference type="InterPro" id="IPR043168">
    <property type="entry name" value="DegV_C"/>
</dbReference>
<protein>
    <recommendedName>
        <fullName evidence="4">DegV family protein</fullName>
    </recommendedName>
</protein>
<dbReference type="NCBIfam" id="TIGR00762">
    <property type="entry name" value="DegV"/>
    <property type="match status" value="1"/>
</dbReference>
<sequence length="280" mass="31349">MMIKITADSTCDLPAAIIEELNIGVIPLHILIDKKSFRDGAEITQQDIFKYVGEENRKCTTAAINVYEYEEFFSLFSAEFEAIIHITVGSDFSSCYQNAVLAAEKFSNVYIIDSKNFSAGSGHLAYDAALMAKDGQNARKIIQNLKAIVPKLDTSFVLDRLDYLKKGGRCSNVEVLAAALLKIKPSIEVKDGKMAIGKKYRGPLLRCLEKYVQERLENNNLIDYSRLFITHAMCPPEIVEKVKAWVAEYGTFDEIIETYAGTTLSVHSGPYALGLFYKRK</sequence>
<evidence type="ECO:0008006" key="4">
    <source>
        <dbReference type="Google" id="ProtNLM"/>
    </source>
</evidence>
<name>A0A0A3IUF8_9BACI</name>
<evidence type="ECO:0000313" key="2">
    <source>
        <dbReference type="EMBL" id="KGR88301.1"/>
    </source>
</evidence>
<dbReference type="Gene3D" id="3.30.1180.10">
    <property type="match status" value="1"/>
</dbReference>
<reference evidence="2 3" key="1">
    <citation type="submission" date="2014-02" db="EMBL/GenBank/DDBJ databases">
        <title>Draft genome sequence of Lysinibacillus odysseyi NBRC 100172.</title>
        <authorList>
            <person name="Zhang F."/>
            <person name="Wang G."/>
            <person name="Zhang L."/>
        </authorList>
    </citation>
    <scope>NUCLEOTIDE SEQUENCE [LARGE SCALE GENOMIC DNA]</scope>
    <source>
        <strain evidence="2 3">NBRC 100172</strain>
    </source>
</reference>
<accession>A0A0A3IUF8</accession>
<dbReference type="Gene3D" id="3.40.50.10170">
    <property type="match status" value="1"/>
</dbReference>
<evidence type="ECO:0000313" key="3">
    <source>
        <dbReference type="Proteomes" id="UP000030437"/>
    </source>
</evidence>
<keyword evidence="1" id="KW-0446">Lipid-binding</keyword>
<evidence type="ECO:0000256" key="1">
    <source>
        <dbReference type="ARBA" id="ARBA00023121"/>
    </source>
</evidence>
<gene>
    <name evidence="2" type="ORF">CD32_01980</name>
</gene>
<dbReference type="eggNOG" id="COG1307">
    <property type="taxonomic scope" value="Bacteria"/>
</dbReference>
<dbReference type="PROSITE" id="PS51482">
    <property type="entry name" value="DEGV"/>
    <property type="match status" value="1"/>
</dbReference>
<dbReference type="InterPro" id="IPR050270">
    <property type="entry name" value="DegV_domain_contain"/>
</dbReference>
<dbReference type="Proteomes" id="UP000030437">
    <property type="component" value="Unassembled WGS sequence"/>
</dbReference>